<organism evidence="2">
    <name type="scientific">Sesamum radiatum</name>
    <name type="common">Black benniseed</name>
    <dbReference type="NCBI Taxonomy" id="300843"/>
    <lineage>
        <taxon>Eukaryota</taxon>
        <taxon>Viridiplantae</taxon>
        <taxon>Streptophyta</taxon>
        <taxon>Embryophyta</taxon>
        <taxon>Tracheophyta</taxon>
        <taxon>Spermatophyta</taxon>
        <taxon>Magnoliopsida</taxon>
        <taxon>eudicotyledons</taxon>
        <taxon>Gunneridae</taxon>
        <taxon>Pentapetalae</taxon>
        <taxon>asterids</taxon>
        <taxon>lamiids</taxon>
        <taxon>Lamiales</taxon>
        <taxon>Pedaliaceae</taxon>
        <taxon>Sesamum</taxon>
    </lineage>
</organism>
<comment type="caution">
    <text evidence="2">The sequence shown here is derived from an EMBL/GenBank/DDBJ whole genome shotgun (WGS) entry which is preliminary data.</text>
</comment>
<protein>
    <recommendedName>
        <fullName evidence="3">Retrotransposon gag domain-containing protein</fullName>
    </recommendedName>
</protein>
<name>A0AAW2WL86_SESRA</name>
<feature type="compositionally biased region" description="Basic and acidic residues" evidence="1">
    <location>
        <begin position="225"/>
        <end position="235"/>
    </location>
</feature>
<evidence type="ECO:0000313" key="2">
    <source>
        <dbReference type="EMBL" id="KAL0442128.1"/>
    </source>
</evidence>
<gene>
    <name evidence="2" type="ORF">Sradi_0151700</name>
</gene>
<dbReference type="EMBL" id="JACGWJ010000001">
    <property type="protein sequence ID" value="KAL0442128.1"/>
    <property type="molecule type" value="Genomic_DNA"/>
</dbReference>
<feature type="region of interest" description="Disordered" evidence="1">
    <location>
        <begin position="204"/>
        <end position="235"/>
    </location>
</feature>
<dbReference type="AlphaFoldDB" id="A0AAW2WL86"/>
<dbReference type="PANTHER" id="PTHR37610">
    <property type="entry name" value="CCHC-TYPE DOMAIN-CONTAINING PROTEIN"/>
    <property type="match status" value="1"/>
</dbReference>
<sequence length="235" mass="26812">MKLSFIDGQLVRPPAGSPNLDEWIRKDYLLIMWILNNISKNIVDAFMYVTSARCVWLELEARYGKSNGPMIYNLEREISSISQGDLSVTEYYAKIRKLWDEFACLDLLPQCVCVARKAMVDKEASHQLMQFLMGLNNVYGNVRSQILVMEPRPDVTKAFSMLLNVEKELQVQIHMPDTSKALASHMEHKLEQSMMQPVLNELTDRKRKGGGRGRGAFAATVNPRDSFDRHAASRT</sequence>
<dbReference type="PANTHER" id="PTHR37610:SF40">
    <property type="entry name" value="OS01G0909600 PROTEIN"/>
    <property type="match status" value="1"/>
</dbReference>
<reference evidence="2" key="1">
    <citation type="submission" date="2020-06" db="EMBL/GenBank/DDBJ databases">
        <authorList>
            <person name="Li T."/>
            <person name="Hu X."/>
            <person name="Zhang T."/>
            <person name="Song X."/>
            <person name="Zhang H."/>
            <person name="Dai N."/>
            <person name="Sheng W."/>
            <person name="Hou X."/>
            <person name="Wei L."/>
        </authorList>
    </citation>
    <scope>NUCLEOTIDE SEQUENCE</scope>
    <source>
        <strain evidence="2">G02</strain>
        <tissue evidence="2">Leaf</tissue>
    </source>
</reference>
<accession>A0AAW2WL86</accession>
<proteinExistence type="predicted"/>
<evidence type="ECO:0008006" key="3">
    <source>
        <dbReference type="Google" id="ProtNLM"/>
    </source>
</evidence>
<reference evidence="2" key="2">
    <citation type="journal article" date="2024" name="Plant">
        <title>Genomic evolution and insights into agronomic trait innovations of Sesamum species.</title>
        <authorList>
            <person name="Miao H."/>
            <person name="Wang L."/>
            <person name="Qu L."/>
            <person name="Liu H."/>
            <person name="Sun Y."/>
            <person name="Le M."/>
            <person name="Wang Q."/>
            <person name="Wei S."/>
            <person name="Zheng Y."/>
            <person name="Lin W."/>
            <person name="Duan Y."/>
            <person name="Cao H."/>
            <person name="Xiong S."/>
            <person name="Wang X."/>
            <person name="Wei L."/>
            <person name="Li C."/>
            <person name="Ma Q."/>
            <person name="Ju M."/>
            <person name="Zhao R."/>
            <person name="Li G."/>
            <person name="Mu C."/>
            <person name="Tian Q."/>
            <person name="Mei H."/>
            <person name="Zhang T."/>
            <person name="Gao T."/>
            <person name="Zhang H."/>
        </authorList>
    </citation>
    <scope>NUCLEOTIDE SEQUENCE</scope>
    <source>
        <strain evidence="2">G02</strain>
    </source>
</reference>
<evidence type="ECO:0000256" key="1">
    <source>
        <dbReference type="SAM" id="MobiDB-lite"/>
    </source>
</evidence>